<name>A0A9K3IN10_HELAN</name>
<keyword evidence="2" id="KW-1185">Reference proteome</keyword>
<reference evidence="1" key="1">
    <citation type="journal article" date="2017" name="Nature">
        <title>The sunflower genome provides insights into oil metabolism, flowering and Asterid evolution.</title>
        <authorList>
            <person name="Badouin H."/>
            <person name="Gouzy J."/>
            <person name="Grassa C.J."/>
            <person name="Murat F."/>
            <person name="Staton S.E."/>
            <person name="Cottret L."/>
            <person name="Lelandais-Briere C."/>
            <person name="Owens G.L."/>
            <person name="Carrere S."/>
            <person name="Mayjonade B."/>
            <person name="Legrand L."/>
            <person name="Gill N."/>
            <person name="Kane N.C."/>
            <person name="Bowers J.E."/>
            <person name="Hubner S."/>
            <person name="Bellec A."/>
            <person name="Berard A."/>
            <person name="Berges H."/>
            <person name="Blanchet N."/>
            <person name="Boniface M.C."/>
            <person name="Brunel D."/>
            <person name="Catrice O."/>
            <person name="Chaidir N."/>
            <person name="Claudel C."/>
            <person name="Donnadieu C."/>
            <person name="Faraut T."/>
            <person name="Fievet G."/>
            <person name="Helmstetter N."/>
            <person name="King M."/>
            <person name="Knapp S.J."/>
            <person name="Lai Z."/>
            <person name="Le Paslier M.C."/>
            <person name="Lippi Y."/>
            <person name="Lorenzon L."/>
            <person name="Mandel J.R."/>
            <person name="Marage G."/>
            <person name="Marchand G."/>
            <person name="Marquand E."/>
            <person name="Bret-Mestries E."/>
            <person name="Morien E."/>
            <person name="Nambeesan S."/>
            <person name="Nguyen T."/>
            <person name="Pegot-Espagnet P."/>
            <person name="Pouilly N."/>
            <person name="Raftis F."/>
            <person name="Sallet E."/>
            <person name="Schiex T."/>
            <person name="Thomas J."/>
            <person name="Vandecasteele C."/>
            <person name="Vares D."/>
            <person name="Vear F."/>
            <person name="Vautrin S."/>
            <person name="Crespi M."/>
            <person name="Mangin B."/>
            <person name="Burke J.M."/>
            <person name="Salse J."/>
            <person name="Munos S."/>
            <person name="Vincourt P."/>
            <person name="Rieseberg L.H."/>
            <person name="Langlade N.B."/>
        </authorList>
    </citation>
    <scope>NUCLEOTIDE SEQUENCE</scope>
    <source>
        <tissue evidence="1">Leaves</tissue>
    </source>
</reference>
<dbReference type="EMBL" id="MNCJ02000322">
    <property type="protein sequence ID" value="KAF5799914.1"/>
    <property type="molecule type" value="Genomic_DNA"/>
</dbReference>
<sequence>MCKVKRIGQIDQRYQLQIWSKKYYVAESKDPFMCKVKHIGQSLLPC</sequence>
<proteinExistence type="predicted"/>
<organism evidence="1 2">
    <name type="scientific">Helianthus annuus</name>
    <name type="common">Common sunflower</name>
    <dbReference type="NCBI Taxonomy" id="4232"/>
    <lineage>
        <taxon>Eukaryota</taxon>
        <taxon>Viridiplantae</taxon>
        <taxon>Streptophyta</taxon>
        <taxon>Embryophyta</taxon>
        <taxon>Tracheophyta</taxon>
        <taxon>Spermatophyta</taxon>
        <taxon>Magnoliopsida</taxon>
        <taxon>eudicotyledons</taxon>
        <taxon>Gunneridae</taxon>
        <taxon>Pentapetalae</taxon>
        <taxon>asterids</taxon>
        <taxon>campanulids</taxon>
        <taxon>Asterales</taxon>
        <taxon>Asteraceae</taxon>
        <taxon>Asteroideae</taxon>
        <taxon>Heliantheae alliance</taxon>
        <taxon>Heliantheae</taxon>
        <taxon>Helianthus</taxon>
    </lineage>
</organism>
<accession>A0A9K3IN10</accession>
<comment type="caution">
    <text evidence="1">The sequence shown here is derived from an EMBL/GenBank/DDBJ whole genome shotgun (WGS) entry which is preliminary data.</text>
</comment>
<gene>
    <name evidence="1" type="ORF">HanXRQr2_Chr07g0309981</name>
</gene>
<reference evidence="1" key="2">
    <citation type="submission" date="2020-06" db="EMBL/GenBank/DDBJ databases">
        <title>Helianthus annuus Genome sequencing and assembly Release 2.</title>
        <authorList>
            <person name="Gouzy J."/>
            <person name="Langlade N."/>
            <person name="Munos S."/>
        </authorList>
    </citation>
    <scope>NUCLEOTIDE SEQUENCE</scope>
    <source>
        <tissue evidence="1">Leaves</tissue>
    </source>
</reference>
<dbReference type="Proteomes" id="UP000215914">
    <property type="component" value="Unassembled WGS sequence"/>
</dbReference>
<evidence type="ECO:0000313" key="1">
    <source>
        <dbReference type="EMBL" id="KAF5799914.1"/>
    </source>
</evidence>
<dbReference type="AlphaFoldDB" id="A0A9K3IN10"/>
<dbReference type="Gramene" id="mRNA:HanXRQr2_Chr07g0309981">
    <property type="protein sequence ID" value="mRNA:HanXRQr2_Chr07g0309981"/>
    <property type="gene ID" value="HanXRQr2_Chr07g0309981"/>
</dbReference>
<protein>
    <submittedName>
        <fullName evidence="1">Uncharacterized protein</fullName>
    </submittedName>
</protein>
<evidence type="ECO:0000313" key="2">
    <source>
        <dbReference type="Proteomes" id="UP000215914"/>
    </source>
</evidence>